<dbReference type="InterPro" id="IPR029760">
    <property type="entry name" value="GPX_CS"/>
</dbReference>
<reference evidence="7 8" key="1">
    <citation type="submission" date="2019-02" db="EMBL/GenBank/DDBJ databases">
        <title>Deep-cultivation of Planctomycetes and their phenomic and genomic characterization uncovers novel biology.</title>
        <authorList>
            <person name="Wiegand S."/>
            <person name="Jogler M."/>
            <person name="Boedeker C."/>
            <person name="Pinto D."/>
            <person name="Vollmers J."/>
            <person name="Rivas-Marin E."/>
            <person name="Kohn T."/>
            <person name="Peeters S.H."/>
            <person name="Heuer A."/>
            <person name="Rast P."/>
            <person name="Oberbeckmann S."/>
            <person name="Bunk B."/>
            <person name="Jeske O."/>
            <person name="Meyerdierks A."/>
            <person name="Storesund J.E."/>
            <person name="Kallscheuer N."/>
            <person name="Luecker S."/>
            <person name="Lage O.M."/>
            <person name="Pohl T."/>
            <person name="Merkel B.J."/>
            <person name="Hornburger P."/>
            <person name="Mueller R.-W."/>
            <person name="Bruemmer F."/>
            <person name="Labrenz M."/>
            <person name="Spormann A.M."/>
            <person name="Op den Camp H."/>
            <person name="Overmann J."/>
            <person name="Amann R."/>
            <person name="Jetten M.S.M."/>
            <person name="Mascher T."/>
            <person name="Medema M.H."/>
            <person name="Devos D.P."/>
            <person name="Kaster A.-K."/>
            <person name="Ovreas L."/>
            <person name="Rohde M."/>
            <person name="Galperin M.Y."/>
            <person name="Jogler C."/>
        </authorList>
    </citation>
    <scope>NUCLEOTIDE SEQUENCE [LARGE SCALE GENOMIC DNA]</scope>
    <source>
        <strain evidence="7 8">V22</strain>
    </source>
</reference>
<keyword evidence="3 5" id="KW-0560">Oxidoreductase</keyword>
<evidence type="ECO:0000256" key="1">
    <source>
        <dbReference type="ARBA" id="ARBA00006926"/>
    </source>
</evidence>
<dbReference type="InterPro" id="IPR000889">
    <property type="entry name" value="Glutathione_peroxidase"/>
</dbReference>
<evidence type="ECO:0000256" key="5">
    <source>
        <dbReference type="RuleBase" id="RU000499"/>
    </source>
</evidence>
<dbReference type="AlphaFoldDB" id="A0A517T3L2"/>
<evidence type="ECO:0000256" key="6">
    <source>
        <dbReference type="SAM" id="SignalP"/>
    </source>
</evidence>
<evidence type="ECO:0000256" key="2">
    <source>
        <dbReference type="ARBA" id="ARBA00022559"/>
    </source>
</evidence>
<dbReference type="Proteomes" id="UP000319976">
    <property type="component" value="Chromosome"/>
</dbReference>
<dbReference type="FunFam" id="3.40.30.10:FF:000010">
    <property type="entry name" value="Glutathione peroxidase"/>
    <property type="match status" value="1"/>
</dbReference>
<proteinExistence type="inferred from homology"/>
<dbReference type="CDD" id="cd00340">
    <property type="entry name" value="GSH_Peroxidase"/>
    <property type="match status" value="1"/>
</dbReference>
<dbReference type="OrthoDB" id="9789406at2"/>
<feature type="chain" id="PRO_5021721949" description="Glutathione peroxidase" evidence="6">
    <location>
        <begin position="20"/>
        <end position="185"/>
    </location>
</feature>
<evidence type="ECO:0000256" key="4">
    <source>
        <dbReference type="PIRSR" id="PIRSR000303-1"/>
    </source>
</evidence>
<accession>A0A517T3L2</accession>
<dbReference type="Gene3D" id="3.40.30.10">
    <property type="entry name" value="Glutaredoxin"/>
    <property type="match status" value="1"/>
</dbReference>
<gene>
    <name evidence="7" type="ORF">V22_01650</name>
</gene>
<dbReference type="Pfam" id="PF00255">
    <property type="entry name" value="GSHPx"/>
    <property type="match status" value="1"/>
</dbReference>
<sequence length="185" mass="20473" precursor="true">MRLLLCAAILGCIVSPLSAAEESPVLDHKMKTLLGGETDLSQYQGKVIMIVNVASECGATPQYADIQALYEKYKDQGFVVLGFPCNQFGGQEPGSAQEISEFCTRRYGVDFPMFAKIDVNGDEAAPLYQYLTSKDGYPSDAGRVKWNFEKFLISKDGKVVERFRTRTQPDDPNVITAIERELAAE</sequence>
<comment type="similarity">
    <text evidence="1 5">Belongs to the glutathione peroxidase family.</text>
</comment>
<dbReference type="GO" id="GO:0034599">
    <property type="term" value="P:cellular response to oxidative stress"/>
    <property type="evidence" value="ECO:0007669"/>
    <property type="project" value="TreeGrafter"/>
</dbReference>
<dbReference type="GO" id="GO:0004601">
    <property type="term" value="F:peroxidase activity"/>
    <property type="evidence" value="ECO:0007669"/>
    <property type="project" value="UniProtKB-KW"/>
</dbReference>
<organism evidence="7 8">
    <name type="scientific">Calycomorphotria hydatis</name>
    <dbReference type="NCBI Taxonomy" id="2528027"/>
    <lineage>
        <taxon>Bacteria</taxon>
        <taxon>Pseudomonadati</taxon>
        <taxon>Planctomycetota</taxon>
        <taxon>Planctomycetia</taxon>
        <taxon>Planctomycetales</taxon>
        <taxon>Planctomycetaceae</taxon>
        <taxon>Calycomorphotria</taxon>
    </lineage>
</organism>
<dbReference type="InterPro" id="IPR036249">
    <property type="entry name" value="Thioredoxin-like_sf"/>
</dbReference>
<dbReference type="PIRSF" id="PIRSF000303">
    <property type="entry name" value="Glutathion_perox"/>
    <property type="match status" value="1"/>
</dbReference>
<dbReference type="EMBL" id="CP036316">
    <property type="protein sequence ID" value="QDT62967.1"/>
    <property type="molecule type" value="Genomic_DNA"/>
</dbReference>
<dbReference type="SUPFAM" id="SSF52833">
    <property type="entry name" value="Thioredoxin-like"/>
    <property type="match status" value="1"/>
</dbReference>
<evidence type="ECO:0000256" key="3">
    <source>
        <dbReference type="ARBA" id="ARBA00023002"/>
    </source>
</evidence>
<keyword evidence="8" id="KW-1185">Reference proteome</keyword>
<dbReference type="PRINTS" id="PR01011">
    <property type="entry name" value="GLUTPROXDASE"/>
</dbReference>
<dbReference type="KEGG" id="chya:V22_01650"/>
<dbReference type="PROSITE" id="PS00460">
    <property type="entry name" value="GLUTATHIONE_PEROXID_1"/>
    <property type="match status" value="1"/>
</dbReference>
<dbReference type="PANTHER" id="PTHR11592">
    <property type="entry name" value="GLUTATHIONE PEROXIDASE"/>
    <property type="match status" value="1"/>
</dbReference>
<name>A0A517T3L2_9PLAN</name>
<keyword evidence="2 5" id="KW-0575">Peroxidase</keyword>
<feature type="signal peptide" evidence="6">
    <location>
        <begin position="1"/>
        <end position="19"/>
    </location>
</feature>
<dbReference type="InterPro" id="IPR029759">
    <property type="entry name" value="GPX_AS"/>
</dbReference>
<dbReference type="PROSITE" id="PS51355">
    <property type="entry name" value="GLUTATHIONE_PEROXID_3"/>
    <property type="match status" value="1"/>
</dbReference>
<dbReference type="RefSeq" id="WP_145258905.1">
    <property type="nucleotide sequence ID" value="NZ_CP036316.1"/>
</dbReference>
<dbReference type="PROSITE" id="PS00763">
    <property type="entry name" value="GLUTATHIONE_PEROXID_2"/>
    <property type="match status" value="1"/>
</dbReference>
<dbReference type="PANTHER" id="PTHR11592:SF78">
    <property type="entry name" value="GLUTATHIONE PEROXIDASE"/>
    <property type="match status" value="1"/>
</dbReference>
<evidence type="ECO:0000313" key="8">
    <source>
        <dbReference type="Proteomes" id="UP000319976"/>
    </source>
</evidence>
<keyword evidence="6" id="KW-0732">Signal</keyword>
<protein>
    <recommendedName>
        <fullName evidence="5">Glutathione peroxidase</fullName>
    </recommendedName>
</protein>
<evidence type="ECO:0000313" key="7">
    <source>
        <dbReference type="EMBL" id="QDT62967.1"/>
    </source>
</evidence>
<feature type="active site" evidence="4">
    <location>
        <position position="57"/>
    </location>
</feature>